<evidence type="ECO:0000313" key="8">
    <source>
        <dbReference type="Proteomes" id="UP000199223"/>
    </source>
</evidence>
<feature type="transmembrane region" description="Helical" evidence="5">
    <location>
        <begin position="107"/>
        <end position="126"/>
    </location>
</feature>
<evidence type="ECO:0000256" key="2">
    <source>
        <dbReference type="ARBA" id="ARBA00022692"/>
    </source>
</evidence>
<dbReference type="EMBL" id="FNZA01000001">
    <property type="protein sequence ID" value="SEI76590.1"/>
    <property type="molecule type" value="Genomic_DNA"/>
</dbReference>
<dbReference type="RefSeq" id="WP_092263083.1">
    <property type="nucleotide sequence ID" value="NZ_FNZA01000001.1"/>
</dbReference>
<dbReference type="Pfam" id="PF04893">
    <property type="entry name" value="Yip1"/>
    <property type="match status" value="1"/>
</dbReference>
<keyword evidence="8" id="KW-1185">Reference proteome</keyword>
<reference evidence="8" key="1">
    <citation type="submission" date="2016-10" db="EMBL/GenBank/DDBJ databases">
        <authorList>
            <person name="Varghese N."/>
            <person name="Submissions S."/>
        </authorList>
    </citation>
    <scope>NUCLEOTIDE SEQUENCE [LARGE SCALE GENOMIC DNA]</scope>
    <source>
        <strain evidence="8">CGMCC 1.10218</strain>
    </source>
</reference>
<keyword evidence="4 5" id="KW-0472">Membrane</keyword>
<evidence type="ECO:0000313" key="7">
    <source>
        <dbReference type="EMBL" id="SEI76590.1"/>
    </source>
</evidence>
<feature type="transmembrane region" description="Helical" evidence="5">
    <location>
        <begin position="69"/>
        <end position="95"/>
    </location>
</feature>
<dbReference type="AlphaFoldDB" id="A0A1H6TK06"/>
<keyword evidence="3 5" id="KW-1133">Transmembrane helix</keyword>
<feature type="transmembrane region" description="Helical" evidence="5">
    <location>
        <begin position="132"/>
        <end position="153"/>
    </location>
</feature>
<gene>
    <name evidence="7" type="ORF">SAMN04488058_101556</name>
</gene>
<evidence type="ECO:0000256" key="4">
    <source>
        <dbReference type="ARBA" id="ARBA00023136"/>
    </source>
</evidence>
<sequence length="190" mass="20244">MTRSPSPQTQVSDMFAQSTAVLAQPAPRTFERFERRGNVGSALTYVALAALVSAVVAAFGSFFHSDVTFFGQFFSRLIGIPLQFLIFTGAVYLIGRHLFKGTGQYSEVAYSFALFFVPLSIIGSLLGIIPLLGWFVVGPLVTLAMIFFGFLAVQSSMNLRDAVSAGVTLLLSALAYMAVGAVLLGGLLGL</sequence>
<evidence type="ECO:0000259" key="6">
    <source>
        <dbReference type="Pfam" id="PF04893"/>
    </source>
</evidence>
<dbReference type="InterPro" id="IPR006977">
    <property type="entry name" value="Yip1_dom"/>
</dbReference>
<keyword evidence="2 5" id="KW-0812">Transmembrane</keyword>
<protein>
    <recommendedName>
        <fullName evidence="6">Yip1 domain-containing protein</fullName>
    </recommendedName>
</protein>
<feature type="transmembrane region" description="Helical" evidence="5">
    <location>
        <begin position="42"/>
        <end position="63"/>
    </location>
</feature>
<dbReference type="Proteomes" id="UP000199223">
    <property type="component" value="Unassembled WGS sequence"/>
</dbReference>
<accession>A0A1H6TK06</accession>
<dbReference type="OrthoDB" id="67057at2"/>
<evidence type="ECO:0000256" key="3">
    <source>
        <dbReference type="ARBA" id="ARBA00022989"/>
    </source>
</evidence>
<feature type="domain" description="Yip1" evidence="6">
    <location>
        <begin position="21"/>
        <end position="181"/>
    </location>
</feature>
<proteinExistence type="predicted"/>
<dbReference type="GO" id="GO:0016020">
    <property type="term" value="C:membrane"/>
    <property type="evidence" value="ECO:0007669"/>
    <property type="project" value="UniProtKB-SubCell"/>
</dbReference>
<evidence type="ECO:0000256" key="1">
    <source>
        <dbReference type="ARBA" id="ARBA00004141"/>
    </source>
</evidence>
<name>A0A1H6TK06_9DEIO</name>
<evidence type="ECO:0000256" key="5">
    <source>
        <dbReference type="SAM" id="Phobius"/>
    </source>
</evidence>
<organism evidence="7 8">
    <name type="scientific">Deinococcus reticulitermitis</name>
    <dbReference type="NCBI Taxonomy" id="856736"/>
    <lineage>
        <taxon>Bacteria</taxon>
        <taxon>Thermotogati</taxon>
        <taxon>Deinococcota</taxon>
        <taxon>Deinococci</taxon>
        <taxon>Deinococcales</taxon>
        <taxon>Deinococcaceae</taxon>
        <taxon>Deinococcus</taxon>
    </lineage>
</organism>
<comment type="subcellular location">
    <subcellularLocation>
        <location evidence="1">Membrane</location>
        <topology evidence="1">Multi-pass membrane protein</topology>
    </subcellularLocation>
</comment>
<dbReference type="STRING" id="856736.SAMN04488058_101556"/>
<feature type="transmembrane region" description="Helical" evidence="5">
    <location>
        <begin position="165"/>
        <end position="188"/>
    </location>
</feature>